<dbReference type="EMBL" id="LXQA010262080">
    <property type="protein sequence ID" value="MCI38971.1"/>
    <property type="molecule type" value="Genomic_DNA"/>
</dbReference>
<comment type="caution">
    <text evidence="2">The sequence shown here is derived from an EMBL/GenBank/DDBJ whole genome shotgun (WGS) entry which is preliminary data.</text>
</comment>
<organism evidence="2 3">
    <name type="scientific">Trifolium medium</name>
    <dbReference type="NCBI Taxonomy" id="97028"/>
    <lineage>
        <taxon>Eukaryota</taxon>
        <taxon>Viridiplantae</taxon>
        <taxon>Streptophyta</taxon>
        <taxon>Embryophyta</taxon>
        <taxon>Tracheophyta</taxon>
        <taxon>Spermatophyta</taxon>
        <taxon>Magnoliopsida</taxon>
        <taxon>eudicotyledons</taxon>
        <taxon>Gunneridae</taxon>
        <taxon>Pentapetalae</taxon>
        <taxon>rosids</taxon>
        <taxon>fabids</taxon>
        <taxon>Fabales</taxon>
        <taxon>Fabaceae</taxon>
        <taxon>Papilionoideae</taxon>
        <taxon>50 kb inversion clade</taxon>
        <taxon>NPAAA clade</taxon>
        <taxon>Hologalegina</taxon>
        <taxon>IRL clade</taxon>
        <taxon>Trifolieae</taxon>
        <taxon>Trifolium</taxon>
    </lineage>
</organism>
<protein>
    <submittedName>
        <fullName evidence="2">Uncharacterized protein</fullName>
    </submittedName>
</protein>
<name>A0A392RQR0_9FABA</name>
<proteinExistence type="predicted"/>
<reference evidence="2 3" key="1">
    <citation type="journal article" date="2018" name="Front. Plant Sci.">
        <title>Red Clover (Trifolium pratense) and Zigzag Clover (T. medium) - A Picture of Genomic Similarities and Differences.</title>
        <authorList>
            <person name="Dluhosova J."/>
            <person name="Istvanek J."/>
            <person name="Nedelnik J."/>
            <person name="Repkova J."/>
        </authorList>
    </citation>
    <scope>NUCLEOTIDE SEQUENCE [LARGE SCALE GENOMIC DNA]</scope>
    <source>
        <strain evidence="3">cv. 10/8</strain>
        <tissue evidence="2">Leaf</tissue>
    </source>
</reference>
<dbReference type="AlphaFoldDB" id="A0A392RQR0"/>
<sequence>PRVEDFVVNEVLSLFKQDEEERLKAEEEEKKRREEEEKKRLEEEEEKKLQEEQQKVLALNVTPKDKGKEIAVEHHPLVLILQEQLETQKVEQENIKEEVKNLSEGQHHVLKNQEDISSKLNAIL</sequence>
<evidence type="ECO:0000313" key="3">
    <source>
        <dbReference type="Proteomes" id="UP000265520"/>
    </source>
</evidence>
<feature type="non-terminal residue" evidence="2">
    <location>
        <position position="1"/>
    </location>
</feature>
<accession>A0A392RQR0</accession>
<feature type="region of interest" description="Disordered" evidence="1">
    <location>
        <begin position="19"/>
        <end position="53"/>
    </location>
</feature>
<evidence type="ECO:0000313" key="2">
    <source>
        <dbReference type="EMBL" id="MCI38971.1"/>
    </source>
</evidence>
<feature type="non-terminal residue" evidence="2">
    <location>
        <position position="124"/>
    </location>
</feature>
<keyword evidence="3" id="KW-1185">Reference proteome</keyword>
<dbReference type="Proteomes" id="UP000265520">
    <property type="component" value="Unassembled WGS sequence"/>
</dbReference>
<evidence type="ECO:0000256" key="1">
    <source>
        <dbReference type="SAM" id="MobiDB-lite"/>
    </source>
</evidence>